<dbReference type="Gene3D" id="3.50.50.60">
    <property type="entry name" value="FAD/NAD(P)-binding domain"/>
    <property type="match status" value="1"/>
</dbReference>
<dbReference type="GO" id="GO:0032259">
    <property type="term" value="P:methylation"/>
    <property type="evidence" value="ECO:0007669"/>
    <property type="project" value="UniProtKB-KW"/>
</dbReference>
<keyword evidence="7 10" id="KW-0274">FAD</keyword>
<dbReference type="EMBL" id="CP054301">
    <property type="protein sequence ID" value="QKK79649.1"/>
    <property type="molecule type" value="Genomic_DNA"/>
</dbReference>
<dbReference type="HAMAP" id="MF_01102">
    <property type="entry name" value="MnmC"/>
    <property type="match status" value="1"/>
</dbReference>
<dbReference type="GO" id="GO:0005737">
    <property type="term" value="C:cytoplasm"/>
    <property type="evidence" value="ECO:0007669"/>
    <property type="project" value="UniProtKB-SubCell"/>
</dbReference>
<feature type="domain" description="FAD dependent oxidoreductase" evidence="11">
    <location>
        <begin position="280"/>
        <end position="650"/>
    </location>
</feature>
<evidence type="ECO:0000256" key="6">
    <source>
        <dbReference type="ARBA" id="ARBA00022694"/>
    </source>
</evidence>
<dbReference type="GO" id="GO:0050660">
    <property type="term" value="F:flavin adenine dinucleotide binding"/>
    <property type="evidence" value="ECO:0007669"/>
    <property type="project" value="UniProtKB-UniRule"/>
</dbReference>
<comment type="similarity">
    <text evidence="10">In the C-terminal section; belongs to the DAO family.</text>
</comment>
<dbReference type="GO" id="GO:0016645">
    <property type="term" value="F:oxidoreductase activity, acting on the CH-NH group of donors"/>
    <property type="evidence" value="ECO:0007669"/>
    <property type="project" value="InterPro"/>
</dbReference>
<dbReference type="EC" id="1.5.-.-" evidence="10"/>
<dbReference type="PANTHER" id="PTHR13847">
    <property type="entry name" value="SARCOSINE DEHYDROGENASE-RELATED"/>
    <property type="match status" value="1"/>
</dbReference>
<keyword evidence="6 10" id="KW-0819">tRNA processing</keyword>
<dbReference type="InterPro" id="IPR006076">
    <property type="entry name" value="FAD-dep_OxRdtase"/>
</dbReference>
<dbReference type="InterPro" id="IPR023032">
    <property type="entry name" value="tRNA_MAMT_biosynth_bifunc_MnmC"/>
</dbReference>
<comment type="similarity">
    <text evidence="10">In the N-terminal section; belongs to the methyltransferase superfamily. tRNA (mnm(5)s(2)U34)-methyltransferase family.</text>
</comment>
<evidence type="ECO:0000256" key="7">
    <source>
        <dbReference type="ARBA" id="ARBA00022827"/>
    </source>
</evidence>
<evidence type="ECO:0000256" key="10">
    <source>
        <dbReference type="HAMAP-Rule" id="MF_01102"/>
    </source>
</evidence>
<sequence length="685" mass="76647">MYQRLLSSSRALSVLTSYQLEKPSLSWGDDGAPHSNQFDDVYFDKESGLEETRYVFLHNNHLAERWKSLKKNAFVIAETGFGTGLNFLCAWQDFLAEAPSDKQLHFISVEKYPLTKGMLIDALKMWPSLSHFSQQLIEAYPEICHGMHRVELEQGKIQLTLWFGEAEEGFAALNADVDAWFLDGFAPSKNPEMWTDNLFKHIHRLSHQGTTCATFTAAGIVRRGLQSVGFDVKKVKGFGQKREMVVAELKQPTAALSERMSQGQSWFNLRQEKQTEVTHVLVVGAGLAGANTAYALASQGINVTVWEQGDHIACGASGNPQGMLYPKLASQDTPVNRFYLSAYLHATRLYSILDKQKAFWDQCGLIQIPKNEKESERFEKLINEKRYPETILRAAEDNDREGSLLLPLSGWVVLTQLCEKLLSHKNIKVSLNTRLENLSQIHSASQPISWEAISSNQQACFSHVVLCTANDTEALDVAPNTPAHPIRGQVSFIDIEKAQAACKAIGESDYKIDINKVLCEFGYVSPSINGLLHFGSTYDLKDHDDQVRDEDHKRNLAILERLLLLPKGTFDSKECGGRVSYRCAVPDYTPIVGPVQSDKVCQQAYAALSKNAKWRSDKAIEPINQLYMNIGHGSRGLISTPLSGSYIASLILGTPSPLEQDISHKLHPSRFIIRDLKRSQNNQPH</sequence>
<evidence type="ECO:0000259" key="12">
    <source>
        <dbReference type="Pfam" id="PF05430"/>
    </source>
</evidence>
<dbReference type="SUPFAM" id="SSF51905">
    <property type="entry name" value="FAD/NAD(P)-binding domain"/>
    <property type="match status" value="1"/>
</dbReference>
<evidence type="ECO:0000256" key="5">
    <source>
        <dbReference type="ARBA" id="ARBA00022691"/>
    </source>
</evidence>
<proteinExistence type="inferred from homology"/>
<gene>
    <name evidence="10" type="primary">mnmC</name>
    <name evidence="13" type="ORF">MP3633_0913</name>
</gene>
<dbReference type="EC" id="2.1.1.61" evidence="10"/>
<evidence type="ECO:0000256" key="3">
    <source>
        <dbReference type="ARBA" id="ARBA00022630"/>
    </source>
</evidence>
<dbReference type="Proteomes" id="UP000509371">
    <property type="component" value="Chromosome"/>
</dbReference>
<accession>A0A859CZ61</accession>
<keyword evidence="8 10" id="KW-0560">Oxidoreductase</keyword>
<dbReference type="InterPro" id="IPR008471">
    <property type="entry name" value="MnmC-like_methylTransf"/>
</dbReference>
<name>A0A859CZ61_9GAMM</name>
<dbReference type="InterPro" id="IPR017610">
    <property type="entry name" value="tRNA_S-uridine_synth_MnmC_C"/>
</dbReference>
<keyword evidence="1 10" id="KW-0963">Cytoplasm</keyword>
<dbReference type="InterPro" id="IPR029063">
    <property type="entry name" value="SAM-dependent_MTases_sf"/>
</dbReference>
<evidence type="ECO:0000259" key="11">
    <source>
        <dbReference type="Pfam" id="PF01266"/>
    </source>
</evidence>
<dbReference type="InterPro" id="IPR047785">
    <property type="entry name" value="tRNA_MNMC2"/>
</dbReference>
<dbReference type="Gene3D" id="3.30.9.10">
    <property type="entry name" value="D-Amino Acid Oxidase, subunit A, domain 2"/>
    <property type="match status" value="1"/>
</dbReference>
<keyword evidence="9 10" id="KW-0511">Multifunctional enzyme</keyword>
<evidence type="ECO:0000256" key="4">
    <source>
        <dbReference type="ARBA" id="ARBA00022679"/>
    </source>
</evidence>
<evidence type="ECO:0000313" key="14">
    <source>
        <dbReference type="Proteomes" id="UP000509371"/>
    </source>
</evidence>
<dbReference type="Pfam" id="PF01266">
    <property type="entry name" value="DAO"/>
    <property type="match status" value="1"/>
</dbReference>
<keyword evidence="4 10" id="KW-0808">Transferase</keyword>
<comment type="cofactor">
    <cofactor evidence="10">
        <name>FAD</name>
        <dbReference type="ChEBI" id="CHEBI:57692"/>
    </cofactor>
</comment>
<keyword evidence="2 10" id="KW-0489">Methyltransferase</keyword>
<feature type="domain" description="MnmC-like methyltransferase" evidence="12">
    <location>
        <begin position="129"/>
        <end position="249"/>
    </location>
</feature>
<evidence type="ECO:0000256" key="2">
    <source>
        <dbReference type="ARBA" id="ARBA00022603"/>
    </source>
</evidence>
<dbReference type="GO" id="GO:0004808">
    <property type="term" value="F:tRNA (5-methylaminomethyl-2-thiouridylate)(34)-methyltransferase activity"/>
    <property type="evidence" value="ECO:0007669"/>
    <property type="project" value="UniProtKB-EC"/>
</dbReference>
<dbReference type="PANTHER" id="PTHR13847:SF283">
    <property type="entry name" value="TRNA 5-METHYLAMINOMETHYL-2-THIOURIDINE BIOSYNTHESIS BIFUNCTIONAL PROTEIN MNMC"/>
    <property type="match status" value="1"/>
</dbReference>
<protein>
    <recommendedName>
        <fullName evidence="10">tRNA 5-methylaminomethyl-2-thiouridine biosynthesis bifunctional protein MnmC</fullName>
        <shortName evidence="10">tRNA mnm(5)s(2)U biosynthesis bifunctional protein</shortName>
    </recommendedName>
    <domain>
        <recommendedName>
            <fullName evidence="10">tRNA (mnm(5)s(2)U34)-methyltransferase</fullName>
            <ecNumber evidence="10">2.1.1.61</ecNumber>
        </recommendedName>
    </domain>
    <domain>
        <recommendedName>
            <fullName evidence="10">FAD-dependent cmnm(5)s(2)U34 oxidoreductase</fullName>
            <ecNumber evidence="10">1.5.-.-</ecNumber>
        </recommendedName>
    </domain>
</protein>
<dbReference type="NCBIfam" id="NF002481">
    <property type="entry name" value="PRK01747.1-2"/>
    <property type="match status" value="1"/>
</dbReference>
<dbReference type="AlphaFoldDB" id="A0A859CZ61"/>
<dbReference type="GO" id="GO:0002097">
    <property type="term" value="P:tRNA wobble base modification"/>
    <property type="evidence" value="ECO:0007669"/>
    <property type="project" value="UniProtKB-UniRule"/>
</dbReference>
<keyword evidence="3 10" id="KW-0285">Flavoprotein</keyword>
<evidence type="ECO:0000256" key="8">
    <source>
        <dbReference type="ARBA" id="ARBA00023002"/>
    </source>
</evidence>
<reference evidence="13 14" key="1">
    <citation type="submission" date="2020-06" db="EMBL/GenBank/DDBJ databases">
        <authorList>
            <person name="Voronona O.L."/>
            <person name="Aksenova E.I."/>
            <person name="Kunda M.S."/>
            <person name="Semenov A.N."/>
            <person name="Ryzhova N."/>
        </authorList>
    </citation>
    <scope>NUCLEOTIDE SEQUENCE [LARGE SCALE GENOMIC DNA]</scope>
    <source>
        <strain evidence="13 14">MPKMM3633</strain>
    </source>
</reference>
<dbReference type="InterPro" id="IPR036188">
    <property type="entry name" value="FAD/NAD-bd_sf"/>
</dbReference>
<comment type="catalytic activity">
    <reaction evidence="10">
        <text>5-aminomethyl-2-thiouridine(34) in tRNA + S-adenosyl-L-methionine = 5-methylaminomethyl-2-thiouridine(34) in tRNA + S-adenosyl-L-homocysteine + H(+)</text>
        <dbReference type="Rhea" id="RHEA:19569"/>
        <dbReference type="Rhea" id="RHEA-COMP:10195"/>
        <dbReference type="Rhea" id="RHEA-COMP:10197"/>
        <dbReference type="ChEBI" id="CHEBI:15378"/>
        <dbReference type="ChEBI" id="CHEBI:57856"/>
        <dbReference type="ChEBI" id="CHEBI:59789"/>
        <dbReference type="ChEBI" id="CHEBI:74454"/>
        <dbReference type="ChEBI" id="CHEBI:74455"/>
        <dbReference type="EC" id="2.1.1.61"/>
    </reaction>
</comment>
<keyword evidence="5 10" id="KW-0949">S-adenosyl-L-methionine</keyword>
<evidence type="ECO:0000256" key="9">
    <source>
        <dbReference type="ARBA" id="ARBA00023268"/>
    </source>
</evidence>
<dbReference type="NCBIfam" id="TIGR03197">
    <property type="entry name" value="MnmC_Cterm"/>
    <property type="match status" value="1"/>
</dbReference>
<evidence type="ECO:0000256" key="1">
    <source>
        <dbReference type="ARBA" id="ARBA00022490"/>
    </source>
</evidence>
<feature type="region of interest" description="FAD-dependent cmnm(5)s(2)U34 oxidoreductase" evidence="10">
    <location>
        <begin position="283"/>
        <end position="685"/>
    </location>
</feature>
<comment type="function">
    <text evidence="10">Catalyzes the last two steps in the biosynthesis of 5-methylaminomethyl-2-thiouridine (mnm(5)s(2)U) at the wobble position (U34) in tRNA. Catalyzes the FAD-dependent demodification of cmnm(5)s(2)U34 to nm(5)s(2)U34, followed by the transfer of a methyl group from S-adenosyl-L-methionine to nm(5)s(2)U34, to form mnm(5)s(2)U34.</text>
</comment>
<organism evidence="13 14">
    <name type="scientific">Marinomonas primoryensis</name>
    <dbReference type="NCBI Taxonomy" id="178399"/>
    <lineage>
        <taxon>Bacteria</taxon>
        <taxon>Pseudomonadati</taxon>
        <taxon>Pseudomonadota</taxon>
        <taxon>Gammaproteobacteria</taxon>
        <taxon>Oceanospirillales</taxon>
        <taxon>Oceanospirillaceae</taxon>
        <taxon>Marinomonas</taxon>
    </lineage>
</organism>
<dbReference type="KEGG" id="mpri:MP3633_0913"/>
<dbReference type="NCBIfam" id="NF033855">
    <property type="entry name" value="tRNA_MNMC2"/>
    <property type="match status" value="1"/>
</dbReference>
<evidence type="ECO:0000313" key="13">
    <source>
        <dbReference type="EMBL" id="QKK79649.1"/>
    </source>
</evidence>
<feature type="region of interest" description="tRNA (mnm(5)s(2)U34)-methyltransferase" evidence="10">
    <location>
        <begin position="1"/>
        <end position="250"/>
    </location>
</feature>
<comment type="subcellular location">
    <subcellularLocation>
        <location evidence="10">Cytoplasm</location>
    </subcellularLocation>
</comment>
<dbReference type="Gene3D" id="3.40.50.150">
    <property type="entry name" value="Vaccinia Virus protein VP39"/>
    <property type="match status" value="1"/>
</dbReference>
<dbReference type="Pfam" id="PF05430">
    <property type="entry name" value="Methyltransf_30"/>
    <property type="match status" value="1"/>
</dbReference>